<feature type="compositionally biased region" description="Low complexity" evidence="10">
    <location>
        <begin position="527"/>
        <end position="538"/>
    </location>
</feature>
<dbReference type="InterPro" id="IPR008906">
    <property type="entry name" value="HATC_C_dom"/>
</dbReference>
<evidence type="ECO:0000256" key="6">
    <source>
        <dbReference type="ARBA" id="ARBA00023125"/>
    </source>
</evidence>
<dbReference type="AlphaFoldDB" id="A0ABD0ML69"/>
<dbReference type="SUPFAM" id="SSF53098">
    <property type="entry name" value="Ribonuclease H-like"/>
    <property type="match status" value="1"/>
</dbReference>
<keyword evidence="13" id="KW-1185">Reference proteome</keyword>
<evidence type="ECO:0000256" key="2">
    <source>
        <dbReference type="ARBA" id="ARBA00022723"/>
    </source>
</evidence>
<keyword evidence="7" id="KW-0804">Transcription</keyword>
<evidence type="ECO:0000256" key="7">
    <source>
        <dbReference type="ARBA" id="ARBA00023163"/>
    </source>
</evidence>
<dbReference type="Proteomes" id="UP001529510">
    <property type="component" value="Unassembled WGS sequence"/>
</dbReference>
<evidence type="ECO:0000259" key="11">
    <source>
        <dbReference type="PROSITE" id="PS50808"/>
    </source>
</evidence>
<dbReference type="EMBL" id="JAMKFB020000295">
    <property type="protein sequence ID" value="KAL0150400.1"/>
    <property type="molecule type" value="Genomic_DNA"/>
</dbReference>
<comment type="subcellular location">
    <subcellularLocation>
        <location evidence="1">Nucleus</location>
    </subcellularLocation>
</comment>
<dbReference type="PANTHER" id="PTHR46481">
    <property type="entry name" value="ZINC FINGER BED DOMAIN-CONTAINING PROTEIN 4"/>
    <property type="match status" value="1"/>
</dbReference>
<reference evidence="12 13" key="1">
    <citation type="submission" date="2024-05" db="EMBL/GenBank/DDBJ databases">
        <title>Genome sequencing and assembly of Indian major carp, Cirrhinus mrigala (Hamilton, 1822).</title>
        <authorList>
            <person name="Mohindra V."/>
            <person name="Chowdhury L.M."/>
            <person name="Lal K."/>
            <person name="Jena J.K."/>
        </authorList>
    </citation>
    <scope>NUCLEOTIDE SEQUENCE [LARGE SCALE GENOMIC DNA]</scope>
    <source>
        <strain evidence="12">CM1030</strain>
        <tissue evidence="12">Blood</tissue>
    </source>
</reference>
<keyword evidence="6" id="KW-0238">DNA-binding</keyword>
<evidence type="ECO:0000256" key="3">
    <source>
        <dbReference type="ARBA" id="ARBA00022771"/>
    </source>
</evidence>
<dbReference type="PROSITE" id="PS50808">
    <property type="entry name" value="ZF_BED"/>
    <property type="match status" value="1"/>
</dbReference>
<dbReference type="GO" id="GO:0005634">
    <property type="term" value="C:nucleus"/>
    <property type="evidence" value="ECO:0007669"/>
    <property type="project" value="UniProtKB-SubCell"/>
</dbReference>
<dbReference type="SUPFAM" id="SSF140996">
    <property type="entry name" value="Hermes dimerisation domain"/>
    <property type="match status" value="1"/>
</dbReference>
<organism evidence="12 13">
    <name type="scientific">Cirrhinus mrigala</name>
    <name type="common">Mrigala</name>
    <dbReference type="NCBI Taxonomy" id="683832"/>
    <lineage>
        <taxon>Eukaryota</taxon>
        <taxon>Metazoa</taxon>
        <taxon>Chordata</taxon>
        <taxon>Craniata</taxon>
        <taxon>Vertebrata</taxon>
        <taxon>Euteleostomi</taxon>
        <taxon>Actinopterygii</taxon>
        <taxon>Neopterygii</taxon>
        <taxon>Teleostei</taxon>
        <taxon>Ostariophysi</taxon>
        <taxon>Cypriniformes</taxon>
        <taxon>Cyprinidae</taxon>
        <taxon>Labeoninae</taxon>
        <taxon>Labeonini</taxon>
        <taxon>Cirrhinus</taxon>
    </lineage>
</organism>
<dbReference type="SUPFAM" id="SSF57667">
    <property type="entry name" value="beta-beta-alpha zinc fingers"/>
    <property type="match status" value="1"/>
</dbReference>
<feature type="region of interest" description="Disordered" evidence="10">
    <location>
        <begin position="494"/>
        <end position="546"/>
    </location>
</feature>
<protein>
    <recommendedName>
        <fullName evidence="11">BED-type domain-containing protein</fullName>
    </recommendedName>
</protein>
<evidence type="ECO:0000313" key="13">
    <source>
        <dbReference type="Proteomes" id="UP001529510"/>
    </source>
</evidence>
<evidence type="ECO:0000256" key="4">
    <source>
        <dbReference type="ARBA" id="ARBA00022833"/>
    </source>
</evidence>
<keyword evidence="4" id="KW-0862">Zinc</keyword>
<sequence length="635" mass="71600">MDEENVTDKEELLPKRGAMSVVWKYFGFKKSDVDQTTIICKCCRAKVVAAGGNTSNLLHHLRHKHVLEYEECMKLRSASSSTSAGNDKVGTATQNSTQTSLKDAFTKGTAYDKKSKRWNDITNAITFHLAKDMVPLNTVEKVGFKEMIKVLDPRYVLPSRNYFSRTAIPNLYQKHRAKVEADLATVRHFSATTDLWSSRSMEPYLSLTVHFISDDWVLHSHCLQTSFFPDDHTGELLAAGLQEALDSWGLSEHRLVAITTDSGANIIKAIELNNWTRLQCFGHRLHLAIERAMKDDRIQRAVGVCKKIVAAFSYSWKKRRDLAKVQDELGLPKHQLTTETPTRWGSRQMMIQRVLEQERAINQVLTADKKSRHLILRWQDVEVLEAVNKVCGVEPTPGHTDALSGEHYVSVSYVKPVLHLFNTTILAEEDDNTELARDVKRNILAYLNEKYSEADTDDLLDIASFLDPRFRTTYTKKENVEHVISRAVEEIKSLKDQQQDPLPGPSGAAAAAAGPVAPPEEKRKKSLSSFFKKQSTSSMGCSGETLSEEENIKMELRAYLQTTEVDSDADPLQWWRCYQANFPRVAKLAQQYLCIPATSAPSERVFSTGGNIVTCHRAALKPDTVDRLVFLAQNL</sequence>
<dbReference type="GO" id="GO:0003677">
    <property type="term" value="F:DNA binding"/>
    <property type="evidence" value="ECO:0007669"/>
    <property type="project" value="UniProtKB-KW"/>
</dbReference>
<dbReference type="Pfam" id="PF05699">
    <property type="entry name" value="Dimer_Tnp_hAT"/>
    <property type="match status" value="1"/>
</dbReference>
<keyword evidence="3 9" id="KW-0863">Zinc-finger</keyword>
<dbReference type="Pfam" id="PF02892">
    <property type="entry name" value="zf-BED"/>
    <property type="match status" value="1"/>
</dbReference>
<evidence type="ECO:0000256" key="10">
    <source>
        <dbReference type="SAM" id="MobiDB-lite"/>
    </source>
</evidence>
<gene>
    <name evidence="12" type="ORF">M9458_054217</name>
</gene>
<dbReference type="GO" id="GO:0008270">
    <property type="term" value="F:zinc ion binding"/>
    <property type="evidence" value="ECO:0007669"/>
    <property type="project" value="UniProtKB-KW"/>
</dbReference>
<dbReference type="SMART" id="SM00614">
    <property type="entry name" value="ZnF_BED"/>
    <property type="match status" value="1"/>
</dbReference>
<proteinExistence type="predicted"/>
<name>A0ABD0ML69_CIRMR</name>
<dbReference type="InterPro" id="IPR003656">
    <property type="entry name" value="Znf_BED"/>
</dbReference>
<feature type="compositionally biased region" description="Low complexity" evidence="10">
    <location>
        <begin position="505"/>
        <end position="515"/>
    </location>
</feature>
<dbReference type="PANTHER" id="PTHR46481:SF9">
    <property type="entry name" value="ZINC FINGER BED DOMAIN-CONTAINING PROTEIN 1-LIKE"/>
    <property type="match status" value="1"/>
</dbReference>
<evidence type="ECO:0000313" key="12">
    <source>
        <dbReference type="EMBL" id="KAL0150400.1"/>
    </source>
</evidence>
<dbReference type="InterPro" id="IPR052035">
    <property type="entry name" value="ZnF_BED_domain_contain"/>
</dbReference>
<keyword evidence="2" id="KW-0479">Metal-binding</keyword>
<accession>A0ABD0ML69</accession>
<feature type="domain" description="BED-type" evidence="11">
    <location>
        <begin position="17"/>
        <end position="72"/>
    </location>
</feature>
<dbReference type="InterPro" id="IPR036236">
    <property type="entry name" value="Znf_C2H2_sf"/>
</dbReference>
<evidence type="ECO:0000256" key="1">
    <source>
        <dbReference type="ARBA" id="ARBA00004123"/>
    </source>
</evidence>
<evidence type="ECO:0000256" key="9">
    <source>
        <dbReference type="PROSITE-ProRule" id="PRU00027"/>
    </source>
</evidence>
<dbReference type="InterPro" id="IPR012337">
    <property type="entry name" value="RNaseH-like_sf"/>
</dbReference>
<keyword evidence="5" id="KW-0805">Transcription regulation</keyword>
<comment type="caution">
    <text evidence="12">The sequence shown here is derived from an EMBL/GenBank/DDBJ whole genome shotgun (WGS) entry which is preliminary data.</text>
</comment>
<evidence type="ECO:0000256" key="8">
    <source>
        <dbReference type="ARBA" id="ARBA00023242"/>
    </source>
</evidence>
<keyword evidence="8" id="KW-0539">Nucleus</keyword>
<evidence type="ECO:0000256" key="5">
    <source>
        <dbReference type="ARBA" id="ARBA00023015"/>
    </source>
</evidence>